<dbReference type="AlphaFoldDB" id="A0A2A7HTF8"/>
<name>A0A2A7HTF8_BACCE</name>
<organism evidence="2 3">
    <name type="scientific">Bacillus cereus</name>
    <dbReference type="NCBI Taxonomy" id="1396"/>
    <lineage>
        <taxon>Bacteria</taxon>
        <taxon>Bacillati</taxon>
        <taxon>Bacillota</taxon>
        <taxon>Bacilli</taxon>
        <taxon>Bacillales</taxon>
        <taxon>Bacillaceae</taxon>
        <taxon>Bacillus</taxon>
        <taxon>Bacillus cereus group</taxon>
    </lineage>
</organism>
<accession>A0A2A7HTF8</accession>
<feature type="domain" description="PIN like" evidence="1">
    <location>
        <begin position="19"/>
        <end position="251"/>
    </location>
</feature>
<dbReference type="RefSeq" id="WP_097905325.1">
    <property type="nucleotide sequence ID" value="NZ_NVLK01000047.1"/>
</dbReference>
<evidence type="ECO:0000313" key="2">
    <source>
        <dbReference type="EMBL" id="PEC20248.1"/>
    </source>
</evidence>
<comment type="caution">
    <text evidence="2">The sequence shown here is derived from an EMBL/GenBank/DDBJ whole genome shotgun (WGS) entry which is preliminary data.</text>
</comment>
<dbReference type="EMBL" id="NVLK01000047">
    <property type="protein sequence ID" value="PEC20248.1"/>
    <property type="molecule type" value="Genomic_DNA"/>
</dbReference>
<proteinExistence type="predicted"/>
<dbReference type="InterPro" id="IPR041578">
    <property type="entry name" value="PIN_8"/>
</dbReference>
<gene>
    <name evidence="2" type="ORF">COM96_20645</name>
</gene>
<reference evidence="2 3" key="1">
    <citation type="submission" date="2017-09" db="EMBL/GenBank/DDBJ databases">
        <title>Large-scale bioinformatics analysis of Bacillus genomes uncovers conserved roles of natural products in bacterial physiology.</title>
        <authorList>
            <consortium name="Agbiome Team Llc"/>
            <person name="Bleich R.M."/>
            <person name="Grubbs K.J."/>
            <person name="Santa Maria K.C."/>
            <person name="Allen S.E."/>
            <person name="Farag S."/>
            <person name="Shank E.A."/>
            <person name="Bowers A."/>
        </authorList>
    </citation>
    <scope>NUCLEOTIDE SEQUENCE [LARGE SCALE GENOMIC DNA]</scope>
    <source>
        <strain evidence="2 3">AFS096845</strain>
    </source>
</reference>
<sequence>MTYIYPNSDFQKIWDANPLIVMDTNVILNLYRYSPDTTEHILNVLNSFPKHQLWLPSQVIEEYTQNREVVITEAYNKYKAVTTEIKRIITDTENSLYKQFTRFDKFSFPKVKELSADTYKAIENMKIASEKYAKEIKHEVEKNRQMLIEDKVKVFVEQLISCECVGNPYTMSKLLNIYTEGELRYKYKIPPGYMDDQKESQKKFGDLILWKQILEQANLFQQPIIFLTLDTKEDWWVLDKNKMPVRPRDELFIEFKEHCKKPLAIMQFNDFIEKASKVINMVDYKTNLEINATTYGMQFIDYVDWEHILDRDGLTEYLVQDVIILNYFHNVPFYIELYEVFQPDLKVNSVSISQNMVVMEGSFEAQVVISITEEYSKNYSCESYADITFSGSITFEFETNSKVEEDILDWDTLATEIGGFEILAFDFDFNEERDVPEEVRCRDCGNPNASYHTKIYNEPVCEYCSGNYDVCPDCGFLLEHGTLSGNYCKSCEINYSRYN</sequence>
<evidence type="ECO:0000259" key="1">
    <source>
        <dbReference type="Pfam" id="PF18476"/>
    </source>
</evidence>
<evidence type="ECO:0000313" key="3">
    <source>
        <dbReference type="Proteomes" id="UP000220006"/>
    </source>
</evidence>
<protein>
    <recommendedName>
        <fullName evidence="1">PIN like domain-containing protein</fullName>
    </recommendedName>
</protein>
<dbReference type="Pfam" id="PF18476">
    <property type="entry name" value="PIN_8"/>
    <property type="match status" value="1"/>
</dbReference>
<dbReference type="Proteomes" id="UP000220006">
    <property type="component" value="Unassembled WGS sequence"/>
</dbReference>